<gene>
    <name evidence="3" type="ORF">EDD42_0184</name>
</gene>
<sequence length="204" mass="20577">MSVSVERQGARAGGDTAARSGTTSISNSLLAMCALGTGLVLIATGAGSSPVGAIPLVTLGVAALLWSVVVLVRDRVPGLRASFAGAVGTVVVWVALYGLASLGVTTVPPFLPTLSSTVLLLIVAGVLARRLRRVTLASTAPDELQLDALLTRASRQPRREPSTGRYVLTLLAGAAVVAAITTPALAQTNAGAFAVPHGSLHSSH</sequence>
<feature type="transmembrane region" description="Helical" evidence="2">
    <location>
        <begin position="166"/>
        <end position="186"/>
    </location>
</feature>
<evidence type="ECO:0000313" key="3">
    <source>
        <dbReference type="EMBL" id="ROR80147.1"/>
    </source>
</evidence>
<dbReference type="EMBL" id="RKHL01000001">
    <property type="protein sequence ID" value="ROR80147.1"/>
    <property type="molecule type" value="Genomic_DNA"/>
</dbReference>
<comment type="caution">
    <text evidence="3">The sequence shown here is derived from an EMBL/GenBank/DDBJ whole genome shotgun (WGS) entry which is preliminary data.</text>
</comment>
<evidence type="ECO:0000256" key="2">
    <source>
        <dbReference type="SAM" id="Phobius"/>
    </source>
</evidence>
<dbReference type="AlphaFoldDB" id="A0A3N2BY32"/>
<evidence type="ECO:0000256" key="1">
    <source>
        <dbReference type="SAM" id="MobiDB-lite"/>
    </source>
</evidence>
<feature type="transmembrane region" description="Helical" evidence="2">
    <location>
        <begin position="29"/>
        <end position="47"/>
    </location>
</feature>
<evidence type="ECO:0000313" key="4">
    <source>
        <dbReference type="Proteomes" id="UP000266915"/>
    </source>
</evidence>
<keyword evidence="2" id="KW-1133">Transmembrane helix</keyword>
<feature type="transmembrane region" description="Helical" evidence="2">
    <location>
        <begin position="53"/>
        <end position="72"/>
    </location>
</feature>
<feature type="transmembrane region" description="Helical" evidence="2">
    <location>
        <begin position="110"/>
        <end position="128"/>
    </location>
</feature>
<keyword evidence="4" id="KW-1185">Reference proteome</keyword>
<dbReference type="RefSeq" id="WP_085514341.1">
    <property type="nucleotide sequence ID" value="NZ_FXAP01000008.1"/>
</dbReference>
<dbReference type="Proteomes" id="UP000266915">
    <property type="component" value="Unassembled WGS sequence"/>
</dbReference>
<keyword evidence="2" id="KW-0812">Transmembrane</keyword>
<feature type="region of interest" description="Disordered" evidence="1">
    <location>
        <begin position="1"/>
        <end position="21"/>
    </location>
</feature>
<accession>A0A3N2BY32</accession>
<name>A0A3N2BY32_9MICO</name>
<protein>
    <submittedName>
        <fullName evidence="3">Uncharacterized protein</fullName>
    </submittedName>
</protein>
<keyword evidence="2" id="KW-0472">Membrane</keyword>
<organism evidence="3 4">
    <name type="scientific">Plantibacter flavus</name>
    <dbReference type="NCBI Taxonomy" id="150123"/>
    <lineage>
        <taxon>Bacteria</taxon>
        <taxon>Bacillati</taxon>
        <taxon>Actinomycetota</taxon>
        <taxon>Actinomycetes</taxon>
        <taxon>Micrococcales</taxon>
        <taxon>Microbacteriaceae</taxon>
        <taxon>Plantibacter</taxon>
    </lineage>
</organism>
<proteinExistence type="predicted"/>
<feature type="transmembrane region" description="Helical" evidence="2">
    <location>
        <begin position="84"/>
        <end position="104"/>
    </location>
</feature>
<reference evidence="3 4" key="1">
    <citation type="submission" date="2018-11" db="EMBL/GenBank/DDBJ databases">
        <title>Sequencing the genomes of 1000 actinobacteria strains.</title>
        <authorList>
            <person name="Klenk H.-P."/>
        </authorList>
    </citation>
    <scope>NUCLEOTIDE SEQUENCE [LARGE SCALE GENOMIC DNA]</scope>
    <source>
        <strain evidence="3 4">DSM 14012</strain>
    </source>
</reference>